<dbReference type="CDD" id="cd16789">
    <property type="entry name" value="mRING-HC-C3HC5_MGRN1-like"/>
    <property type="match status" value="1"/>
</dbReference>
<evidence type="ECO:0000256" key="2">
    <source>
        <dbReference type="ARBA" id="ARBA00004906"/>
    </source>
</evidence>
<evidence type="ECO:0000256" key="4">
    <source>
        <dbReference type="ARBA" id="ARBA00022679"/>
    </source>
</evidence>
<keyword evidence="8" id="KW-0833">Ubl conjugation pathway</keyword>
<evidence type="ECO:0000259" key="14">
    <source>
        <dbReference type="PROSITE" id="PS50089"/>
    </source>
</evidence>
<feature type="compositionally biased region" description="Pro residues" evidence="13">
    <location>
        <begin position="21"/>
        <end position="42"/>
    </location>
</feature>
<feature type="domain" description="RING-type" evidence="14">
    <location>
        <begin position="336"/>
        <end position="375"/>
    </location>
</feature>
<evidence type="ECO:0000256" key="1">
    <source>
        <dbReference type="ARBA" id="ARBA00000900"/>
    </source>
</evidence>
<evidence type="ECO:0000256" key="7">
    <source>
        <dbReference type="ARBA" id="ARBA00022771"/>
    </source>
</evidence>
<keyword evidence="5" id="KW-0519">Myristate</keyword>
<dbReference type="Gene3D" id="3.30.40.10">
    <property type="entry name" value="Zinc/RING finger domain, C3HC4 (zinc finger)"/>
    <property type="match status" value="1"/>
</dbReference>
<dbReference type="InterPro" id="IPR058981">
    <property type="entry name" value="MGRN1/RNF157-like_N"/>
</dbReference>
<dbReference type="EC" id="2.3.2.27" evidence="3"/>
<accession>A0A1J3EGT5</accession>
<protein>
    <recommendedName>
        <fullName evidence="3">RING-type E3 ubiquitin transferase</fullName>
        <ecNumber evidence="3">2.3.2.27</ecNumber>
    </recommendedName>
</protein>
<keyword evidence="4" id="KW-0808">Transferase</keyword>
<gene>
    <name evidence="15" type="ORF">LC_TR8428_c0_g1_i1_g.29378</name>
</gene>
<evidence type="ECO:0000256" key="9">
    <source>
        <dbReference type="ARBA" id="ARBA00022833"/>
    </source>
</evidence>
<reference evidence="15" key="1">
    <citation type="submission" date="2016-07" db="EMBL/GenBank/DDBJ databases">
        <title>De novo transcriptome assembly of four accessions of the metal hyperaccumulator plant Noccaea caerulescens.</title>
        <authorList>
            <person name="Blande D."/>
            <person name="Halimaa P."/>
            <person name="Tervahauta A.I."/>
            <person name="Aarts M.G."/>
            <person name="Karenlampi S.O."/>
        </authorList>
    </citation>
    <scope>NUCLEOTIDE SEQUENCE</scope>
</reference>
<evidence type="ECO:0000256" key="11">
    <source>
        <dbReference type="ARBA" id="ARBA00025721"/>
    </source>
</evidence>
<evidence type="ECO:0000313" key="15">
    <source>
        <dbReference type="EMBL" id="JAU30542.1"/>
    </source>
</evidence>
<dbReference type="InterPro" id="IPR045195">
    <property type="entry name" value="LOG2-like_mRING_C3HC5"/>
</dbReference>
<keyword evidence="9" id="KW-0862">Zinc</keyword>
<keyword evidence="7 12" id="KW-0863">Zinc-finger</keyword>
<dbReference type="GO" id="GO:0008270">
    <property type="term" value="F:zinc ion binding"/>
    <property type="evidence" value="ECO:0007669"/>
    <property type="project" value="UniProtKB-KW"/>
</dbReference>
<keyword evidence="6" id="KW-0479">Metal-binding</keyword>
<evidence type="ECO:0000256" key="3">
    <source>
        <dbReference type="ARBA" id="ARBA00012483"/>
    </source>
</evidence>
<dbReference type="SUPFAM" id="SSF57850">
    <property type="entry name" value="RING/U-box"/>
    <property type="match status" value="1"/>
</dbReference>
<dbReference type="Pfam" id="PF13920">
    <property type="entry name" value="zf-C3HC4_3"/>
    <property type="match status" value="1"/>
</dbReference>
<feature type="compositionally biased region" description="Low complexity" evidence="13">
    <location>
        <begin position="88"/>
        <end position="102"/>
    </location>
</feature>
<keyword evidence="10" id="KW-0449">Lipoprotein</keyword>
<dbReference type="InterPro" id="IPR045194">
    <property type="entry name" value="MGRN1/RNF157-like"/>
</dbReference>
<name>A0A1J3EGT5_NOCCA</name>
<dbReference type="InterPro" id="IPR001841">
    <property type="entry name" value="Znf_RING"/>
</dbReference>
<dbReference type="GO" id="GO:0061630">
    <property type="term" value="F:ubiquitin protein ligase activity"/>
    <property type="evidence" value="ECO:0007669"/>
    <property type="project" value="UniProtKB-EC"/>
</dbReference>
<dbReference type="PROSITE" id="PS50089">
    <property type="entry name" value="ZF_RING_2"/>
    <property type="match status" value="1"/>
</dbReference>
<evidence type="ECO:0000256" key="5">
    <source>
        <dbReference type="ARBA" id="ARBA00022707"/>
    </source>
</evidence>
<comment type="similarity">
    <text evidence="11">Belongs to the RING-type zinc finger family. LOG2 subfamily.</text>
</comment>
<dbReference type="InterPro" id="IPR013083">
    <property type="entry name" value="Znf_RING/FYVE/PHD"/>
</dbReference>
<dbReference type="AlphaFoldDB" id="A0A1J3EGT5"/>
<evidence type="ECO:0000256" key="10">
    <source>
        <dbReference type="ARBA" id="ARBA00023288"/>
    </source>
</evidence>
<evidence type="ECO:0000256" key="8">
    <source>
        <dbReference type="ARBA" id="ARBA00022786"/>
    </source>
</evidence>
<evidence type="ECO:0000256" key="6">
    <source>
        <dbReference type="ARBA" id="ARBA00022723"/>
    </source>
</evidence>
<dbReference type="EMBL" id="GEVK01022290">
    <property type="protein sequence ID" value="JAU30542.1"/>
    <property type="molecule type" value="Transcribed_RNA"/>
</dbReference>
<feature type="region of interest" description="Disordered" evidence="13">
    <location>
        <begin position="1"/>
        <end position="104"/>
    </location>
</feature>
<dbReference type="FunFam" id="3.30.40.10:FF:000115">
    <property type="entry name" value="probable E3 ubiquitin-protein ligase LOG2"/>
    <property type="match status" value="1"/>
</dbReference>
<dbReference type="GO" id="GO:0016567">
    <property type="term" value="P:protein ubiquitination"/>
    <property type="evidence" value="ECO:0007669"/>
    <property type="project" value="TreeGrafter"/>
</dbReference>
<dbReference type="Pfam" id="PF26192">
    <property type="entry name" value="RNF157-like_N"/>
    <property type="match status" value="1"/>
</dbReference>
<evidence type="ECO:0000256" key="12">
    <source>
        <dbReference type="PROSITE-ProRule" id="PRU00175"/>
    </source>
</evidence>
<proteinExistence type="inferred from homology"/>
<comment type="catalytic activity">
    <reaction evidence="1">
        <text>S-ubiquitinyl-[E2 ubiquitin-conjugating enzyme]-L-cysteine + [acceptor protein]-L-lysine = [E2 ubiquitin-conjugating enzyme]-L-cysteine + N(6)-ubiquitinyl-[acceptor protein]-L-lysine.</text>
        <dbReference type="EC" id="2.3.2.27"/>
    </reaction>
</comment>
<evidence type="ECO:0000256" key="13">
    <source>
        <dbReference type="SAM" id="MobiDB-lite"/>
    </source>
</evidence>
<dbReference type="PANTHER" id="PTHR22996">
    <property type="entry name" value="MAHOGUNIN"/>
    <property type="match status" value="1"/>
</dbReference>
<sequence>MGISFSNRRRDDLHRRHHQHPPPPPPYYYSDPPQLPPPPQPPTNEYSYARNHFVSPTQQLSLPPTPPQPNQPPSQPQPPPPPQINYGSYGHNNYHQNQYYSQQPPPYFSGYHHHPNGWNPNPMMRPVLFGPPPVQQPPPPYVEHQSAKKVRNDVNVHKGTVRLEPDDLNPGHHLVSFLFDAVFDGSFSIIFFAKEEVNCTMVPHLPEAYPPTKVPFKKGTAQKFLQPSGTGTDLGFFALDDLSKPSPEEVYPLVISAETVVISPSLVSEEPLVHKQVTQACLEKSNDGRSFKVKVVKQILWIEGARYELRELYGIENSTAKGNAASGLEDAGGKECVICLTEPKDTAVLPCRHLCLCSDCAKELRFQTNKCPICRQPIGELLEIKVESNDEQH</sequence>
<dbReference type="SMART" id="SM00184">
    <property type="entry name" value="RING"/>
    <property type="match status" value="1"/>
</dbReference>
<dbReference type="PANTHER" id="PTHR22996:SF28">
    <property type="entry name" value="E3 UBIQUITIN-PROTEIN LIGASE LUL3-RELATED"/>
    <property type="match status" value="1"/>
</dbReference>
<organism evidence="15">
    <name type="scientific">Noccaea caerulescens</name>
    <name type="common">Alpine penny-cress</name>
    <name type="synonym">Thlaspi caerulescens</name>
    <dbReference type="NCBI Taxonomy" id="107243"/>
    <lineage>
        <taxon>Eukaryota</taxon>
        <taxon>Viridiplantae</taxon>
        <taxon>Streptophyta</taxon>
        <taxon>Embryophyta</taxon>
        <taxon>Tracheophyta</taxon>
        <taxon>Spermatophyta</taxon>
        <taxon>Magnoliopsida</taxon>
        <taxon>eudicotyledons</taxon>
        <taxon>Gunneridae</taxon>
        <taxon>Pentapetalae</taxon>
        <taxon>rosids</taxon>
        <taxon>malvids</taxon>
        <taxon>Brassicales</taxon>
        <taxon>Brassicaceae</taxon>
        <taxon>Coluteocarpeae</taxon>
        <taxon>Noccaea</taxon>
    </lineage>
</organism>
<feature type="compositionally biased region" description="Pro residues" evidence="13">
    <location>
        <begin position="63"/>
        <end position="83"/>
    </location>
</feature>
<comment type="pathway">
    <text evidence="2">Protein modification; protein ubiquitination.</text>
</comment>